<evidence type="ECO:0000313" key="14">
    <source>
        <dbReference type="EMBL" id="KAK7475435.1"/>
    </source>
</evidence>
<dbReference type="GO" id="GO:0046872">
    <property type="term" value="F:metal ion binding"/>
    <property type="evidence" value="ECO:0007669"/>
    <property type="project" value="UniProtKB-KW"/>
</dbReference>
<keyword evidence="7" id="KW-0443">Lipid metabolism</keyword>
<dbReference type="PROSITE" id="PS51393">
    <property type="entry name" value="LIPOXYGENASE_3"/>
    <property type="match status" value="1"/>
</dbReference>
<keyword evidence="2 10" id="KW-0812">Transmembrane</keyword>
<dbReference type="InterPro" id="IPR013819">
    <property type="entry name" value="LipOase_C"/>
</dbReference>
<feature type="non-terminal residue" evidence="14">
    <location>
        <position position="1"/>
    </location>
</feature>
<feature type="transmembrane region" description="Helical" evidence="10">
    <location>
        <begin position="888"/>
        <end position="906"/>
    </location>
</feature>
<evidence type="ECO:0000313" key="15">
    <source>
        <dbReference type="Proteomes" id="UP001519460"/>
    </source>
</evidence>
<feature type="transmembrane region" description="Helical" evidence="10">
    <location>
        <begin position="154"/>
        <end position="173"/>
    </location>
</feature>
<organism evidence="14 15">
    <name type="scientific">Batillaria attramentaria</name>
    <dbReference type="NCBI Taxonomy" id="370345"/>
    <lineage>
        <taxon>Eukaryota</taxon>
        <taxon>Metazoa</taxon>
        <taxon>Spiralia</taxon>
        <taxon>Lophotrochozoa</taxon>
        <taxon>Mollusca</taxon>
        <taxon>Gastropoda</taxon>
        <taxon>Caenogastropoda</taxon>
        <taxon>Sorbeoconcha</taxon>
        <taxon>Cerithioidea</taxon>
        <taxon>Batillariidae</taxon>
        <taxon>Batillaria</taxon>
    </lineage>
</organism>
<dbReference type="Pfam" id="PF00001">
    <property type="entry name" value="7tm_1"/>
    <property type="match status" value="1"/>
</dbReference>
<dbReference type="CDD" id="cd14978">
    <property type="entry name" value="7tmA_FMRFamide_R-like"/>
    <property type="match status" value="1"/>
</dbReference>
<dbReference type="PANTHER" id="PTHR11771">
    <property type="entry name" value="LIPOXYGENASE"/>
    <property type="match status" value="1"/>
</dbReference>
<dbReference type="InterPro" id="IPR036226">
    <property type="entry name" value="LipOase_C_sf"/>
</dbReference>
<dbReference type="EMBL" id="JACVVK020000406">
    <property type="protein sequence ID" value="KAK7475435.1"/>
    <property type="molecule type" value="Genomic_DNA"/>
</dbReference>
<keyword evidence="8 10" id="KW-0472">Membrane</keyword>
<dbReference type="GO" id="GO:0051213">
    <property type="term" value="F:dioxygenase activity"/>
    <property type="evidence" value="ECO:0007669"/>
    <property type="project" value="UniProtKB-KW"/>
</dbReference>
<dbReference type="InterPro" id="IPR036392">
    <property type="entry name" value="PLAT/LH2_dom_sf"/>
</dbReference>
<evidence type="ECO:0000256" key="6">
    <source>
        <dbReference type="ARBA" id="ARBA00023002"/>
    </source>
</evidence>
<feature type="transmembrane region" description="Helical" evidence="10">
    <location>
        <begin position="351"/>
        <end position="370"/>
    </location>
</feature>
<dbReference type="InterPro" id="IPR001024">
    <property type="entry name" value="PLAT/LH2_dom"/>
</dbReference>
<evidence type="ECO:0000256" key="1">
    <source>
        <dbReference type="ARBA" id="ARBA00004370"/>
    </source>
</evidence>
<evidence type="ECO:0000256" key="8">
    <source>
        <dbReference type="ARBA" id="ARBA00023136"/>
    </source>
</evidence>
<evidence type="ECO:0000256" key="2">
    <source>
        <dbReference type="ARBA" id="ARBA00022692"/>
    </source>
</evidence>
<dbReference type="PRINTS" id="PR00087">
    <property type="entry name" value="LIPOXYGENASE"/>
</dbReference>
<keyword evidence="5 10" id="KW-1133">Transmembrane helix</keyword>
<dbReference type="Proteomes" id="UP001519460">
    <property type="component" value="Unassembled WGS sequence"/>
</dbReference>
<dbReference type="Pfam" id="PF01477">
    <property type="entry name" value="PLAT"/>
    <property type="match status" value="1"/>
</dbReference>
<comment type="subcellular location">
    <subcellularLocation>
        <location evidence="1">Membrane</location>
    </subcellularLocation>
</comment>
<dbReference type="SUPFAM" id="SSF81321">
    <property type="entry name" value="Family A G protein-coupled receptor-like"/>
    <property type="match status" value="1"/>
</dbReference>
<evidence type="ECO:0000259" key="11">
    <source>
        <dbReference type="PROSITE" id="PS50095"/>
    </source>
</evidence>
<dbReference type="GO" id="GO:0006629">
    <property type="term" value="P:lipid metabolic process"/>
    <property type="evidence" value="ECO:0007669"/>
    <property type="project" value="UniProtKB-KW"/>
</dbReference>
<proteinExistence type="predicted"/>
<keyword evidence="6" id="KW-0560">Oxidoreductase</keyword>
<evidence type="ECO:0000256" key="9">
    <source>
        <dbReference type="PROSITE-ProRule" id="PRU00152"/>
    </source>
</evidence>
<evidence type="ECO:0000256" key="3">
    <source>
        <dbReference type="ARBA" id="ARBA00022723"/>
    </source>
</evidence>
<dbReference type="Gene3D" id="1.20.245.10">
    <property type="entry name" value="Lipoxygenase-1, Domain 5"/>
    <property type="match status" value="1"/>
</dbReference>
<keyword evidence="4" id="KW-0223">Dioxygenase</keyword>
<comment type="caution">
    <text evidence="14">The sequence shown here is derived from an EMBL/GenBank/DDBJ whole genome shotgun (WGS) entry which is preliminary data.</text>
</comment>
<evidence type="ECO:0000256" key="5">
    <source>
        <dbReference type="ARBA" id="ARBA00022989"/>
    </source>
</evidence>
<evidence type="ECO:0000256" key="10">
    <source>
        <dbReference type="SAM" id="Phobius"/>
    </source>
</evidence>
<dbReference type="InterPro" id="IPR000276">
    <property type="entry name" value="GPCR_Rhodpsn"/>
</dbReference>
<feature type="domain" description="G-protein coupled receptors family 1 profile" evidence="12">
    <location>
        <begin position="102"/>
        <end position="367"/>
    </location>
</feature>
<gene>
    <name evidence="14" type="ORF">BaRGS_00033316</name>
</gene>
<feature type="transmembrane region" description="Helical" evidence="10">
    <location>
        <begin position="254"/>
        <end position="276"/>
    </location>
</feature>
<feature type="transmembrane region" description="Helical" evidence="10">
    <location>
        <begin position="194"/>
        <end position="213"/>
    </location>
</feature>
<dbReference type="Gene3D" id="1.20.1070.10">
    <property type="entry name" value="Rhodopsin 7-helix transmembrane proteins"/>
    <property type="match status" value="1"/>
</dbReference>
<evidence type="ECO:0000256" key="4">
    <source>
        <dbReference type="ARBA" id="ARBA00022964"/>
    </source>
</evidence>
<evidence type="ECO:0000256" key="7">
    <source>
        <dbReference type="ARBA" id="ARBA00023098"/>
    </source>
</evidence>
<feature type="transmembrane region" description="Helical" evidence="10">
    <location>
        <begin position="91"/>
        <end position="109"/>
    </location>
</feature>
<feature type="transmembrane region" description="Helical" evidence="10">
    <location>
        <begin position="121"/>
        <end position="142"/>
    </location>
</feature>
<accession>A0ABD0JL82</accession>
<evidence type="ECO:0000259" key="12">
    <source>
        <dbReference type="PROSITE" id="PS50262"/>
    </source>
</evidence>
<dbReference type="Gene3D" id="3.10.450.60">
    <property type="match status" value="1"/>
</dbReference>
<dbReference type="InterPro" id="IPR017452">
    <property type="entry name" value="GPCR_Rhodpsn_7TM"/>
</dbReference>
<protein>
    <submittedName>
        <fullName evidence="14">Uncharacterized protein</fullName>
    </submittedName>
</protein>
<name>A0ABD0JL82_9CAEN</name>
<dbReference type="PROSITE" id="PS50095">
    <property type="entry name" value="PLAT"/>
    <property type="match status" value="1"/>
</dbReference>
<feature type="transmembrane region" description="Helical" evidence="10">
    <location>
        <begin position="307"/>
        <end position="331"/>
    </location>
</feature>
<dbReference type="Pfam" id="PF00305">
    <property type="entry name" value="Lipoxygenase"/>
    <property type="match status" value="1"/>
</dbReference>
<keyword evidence="3" id="KW-0479">Metal-binding</keyword>
<comment type="caution">
    <text evidence="9">Lacks conserved residue(s) required for the propagation of feature annotation.</text>
</comment>
<dbReference type="SUPFAM" id="SSF49723">
    <property type="entry name" value="Lipase/lipooxygenase domain (PLAT/LH2 domain)"/>
    <property type="match status" value="1"/>
</dbReference>
<dbReference type="GO" id="GO:0016020">
    <property type="term" value="C:membrane"/>
    <property type="evidence" value="ECO:0007669"/>
    <property type="project" value="UniProtKB-SubCell"/>
</dbReference>
<reference evidence="14 15" key="1">
    <citation type="journal article" date="2023" name="Sci. Data">
        <title>Genome assembly of the Korean intertidal mud-creeper Batillaria attramentaria.</title>
        <authorList>
            <person name="Patra A.K."/>
            <person name="Ho P.T."/>
            <person name="Jun S."/>
            <person name="Lee S.J."/>
            <person name="Kim Y."/>
            <person name="Won Y.J."/>
        </authorList>
    </citation>
    <scope>NUCLEOTIDE SEQUENCE [LARGE SCALE GENOMIC DNA]</scope>
    <source>
        <strain evidence="14">Wonlab-2016</strain>
    </source>
</reference>
<sequence>LLKFFEGLGHHAIGMDTQNSTTNPLHLSWSRAVFNQSRTTNLPAPKGPEGCLVLQPQSPDPEESFVPWDNPDNLISPEVSAVAERVVVDNLIPLLCLFGLPANVINMAAFHRQGLKERINLCLFCLALMDLLALVSMVMTYGERLVTQFTINHYLMGLIGCSWASQYLSAIIASERCLCIVSPLRAHDLLKTRTMLIIIVVGCLLIIAPMFVINTKISFACVYNPLTNSTSLQLHPTQFYLDNRQVLDAFDGLVYGPITLGLFLGVTIVATGITSFKLRSVAAWREKSASSSSTSNLEKKEVALTKMLVATSVVYILCHLPTLTFRISYFFVTDLSLTGRYFNAFLLMSRVLFLTGTVNSSINFIVYYAMGSRFRLTENDTTMSGNVIKVYVHTGDVKGAGTDANVTIVIHDAKGNKTSPIKLDNFFRNDFERGQLDVFRLGSRDTSMLTDKPHVLELSRDNSGFGSEWYLDSVTIATHDGTEFPFPFNRWVHAHTSYRIPHLDTLLPQHDPFPEERARRLLNARDVYKSFLQGVRLKATFENFTNILKPRTWSRLSQLEELFSDITGLYQRPGCVDYWREDWWFGSQRLAGVDPTIISLCRQIPAKMAVTEQELLPFLEGLSLAQVVEQNRLFVCDLFRMKDFRNGHKGRVLTSPIALFYVNNKEQLMPIAIQLFQDPGADNPVFFPSDDPYTWLLAKMWYNVGESNHHQSLTHLNLTHILMESFCLATHRELSGNHPIFRLLKVHFMFLFNINSRANNILLAPDGLFDAISAIGSTKLRELGRRRLVDWRVDVDGTLPECLKARGVDDPNILPNYYYRHDAMLLYNAIKKYVRSYVCLYYHDDQELQADTEIQAWAAALAASRDQGGYGIQGMPLTQGKLTSRDDLVLVLACIIFTCSVQHAAVNFPQYDHFSYAPNYPFLLLGDPPTDKVARSEEDVVKLIPDKDSLLDGTRAVSIFSSRGTTSLGTPLGSFIVDPPAVTVGQQFRQDLKDIEKVILEQNKSRVPGYDYLNPALVPNSISI</sequence>
<dbReference type="AlphaFoldDB" id="A0ABD0JL82"/>
<dbReference type="SUPFAM" id="SSF48484">
    <property type="entry name" value="Lipoxigenase"/>
    <property type="match status" value="1"/>
</dbReference>
<feature type="domain" description="PLAT" evidence="11">
    <location>
        <begin position="386"/>
        <end position="506"/>
    </location>
</feature>
<feature type="domain" description="Lipoxygenase" evidence="13">
    <location>
        <begin position="579"/>
        <end position="1024"/>
    </location>
</feature>
<dbReference type="InterPro" id="IPR000907">
    <property type="entry name" value="LipOase"/>
</dbReference>
<dbReference type="Gene3D" id="2.60.60.20">
    <property type="entry name" value="PLAT/LH2 domain"/>
    <property type="match status" value="1"/>
</dbReference>
<dbReference type="PROSITE" id="PS50262">
    <property type="entry name" value="G_PROTEIN_RECEP_F1_2"/>
    <property type="match status" value="1"/>
</dbReference>
<evidence type="ECO:0000259" key="13">
    <source>
        <dbReference type="PROSITE" id="PS51393"/>
    </source>
</evidence>
<keyword evidence="15" id="KW-1185">Reference proteome</keyword>